<keyword evidence="2" id="KW-1185">Reference proteome</keyword>
<evidence type="ECO:0000313" key="2">
    <source>
        <dbReference type="Proteomes" id="UP001153331"/>
    </source>
</evidence>
<name>A0ACC2I778_9PLEO</name>
<organism evidence="1 2">
    <name type="scientific">Boeremia exigua</name>
    <dbReference type="NCBI Taxonomy" id="749465"/>
    <lineage>
        <taxon>Eukaryota</taxon>
        <taxon>Fungi</taxon>
        <taxon>Dikarya</taxon>
        <taxon>Ascomycota</taxon>
        <taxon>Pezizomycotina</taxon>
        <taxon>Dothideomycetes</taxon>
        <taxon>Pleosporomycetidae</taxon>
        <taxon>Pleosporales</taxon>
        <taxon>Pleosporineae</taxon>
        <taxon>Didymellaceae</taxon>
        <taxon>Boeremia</taxon>
    </lineage>
</organism>
<dbReference type="EMBL" id="JAPHNI010000441">
    <property type="protein sequence ID" value="KAJ8111048.1"/>
    <property type="molecule type" value="Genomic_DNA"/>
</dbReference>
<protein>
    <submittedName>
        <fullName evidence="1">Uncharacterized protein</fullName>
    </submittedName>
</protein>
<evidence type="ECO:0000313" key="1">
    <source>
        <dbReference type="EMBL" id="KAJ8111048.1"/>
    </source>
</evidence>
<proteinExistence type="predicted"/>
<accession>A0ACC2I778</accession>
<gene>
    <name evidence="1" type="ORF">OPT61_g6262</name>
</gene>
<sequence>MPSEVVETEKIDAPAFALCGPTRIVCKWYIPQRREDAEEGNTCPHSLHSPSCPGLTKRPVKKPRQTELRGRASTRSEWEELTALYHVSDAEWAASQAQWREWVSQRDNTGALDPGRFHVPRARSVLQARRKDGEARLSEVGSSQHERCVDCTQSRNDQSSKKADTRRHSTGYGSSLSRDASAETQEPGVFAGAVERPVMGIERPQQEHQQQHTLPDHHSQREALRLQVGSESSKSPNAQIETSQLEHSLAAQEVFVNATSNQHIKPTSTEDDPSDGAMQQTSSLTHGVAVSDNETGTGKTHKGKAKKDSKVESLMEVEGISLKDFAAEPAEKKSTSPQKQPVDNISSSISK</sequence>
<reference evidence="1" key="1">
    <citation type="submission" date="2022-11" db="EMBL/GenBank/DDBJ databases">
        <title>Genome Sequence of Boeremia exigua.</title>
        <authorList>
            <person name="Buettner E."/>
        </authorList>
    </citation>
    <scope>NUCLEOTIDE SEQUENCE</scope>
    <source>
        <strain evidence="1">CU02</strain>
    </source>
</reference>
<dbReference type="Proteomes" id="UP001153331">
    <property type="component" value="Unassembled WGS sequence"/>
</dbReference>
<comment type="caution">
    <text evidence="1">The sequence shown here is derived from an EMBL/GenBank/DDBJ whole genome shotgun (WGS) entry which is preliminary data.</text>
</comment>